<organism evidence="3 4">
    <name type="scientific">Desulfovibrio gilichinskyi</name>
    <dbReference type="NCBI Taxonomy" id="1519643"/>
    <lineage>
        <taxon>Bacteria</taxon>
        <taxon>Pseudomonadati</taxon>
        <taxon>Thermodesulfobacteriota</taxon>
        <taxon>Desulfovibrionia</taxon>
        <taxon>Desulfovibrionales</taxon>
        <taxon>Desulfovibrionaceae</taxon>
        <taxon>Desulfovibrio</taxon>
    </lineage>
</organism>
<dbReference type="STRING" id="1519643.SAMN06295933_3268"/>
<dbReference type="Proteomes" id="UP000192906">
    <property type="component" value="Unassembled WGS sequence"/>
</dbReference>
<dbReference type="CDD" id="cd00371">
    <property type="entry name" value="HMA"/>
    <property type="match status" value="1"/>
</dbReference>
<reference evidence="4" key="1">
    <citation type="submission" date="2017-04" db="EMBL/GenBank/DDBJ databases">
        <authorList>
            <person name="Varghese N."/>
            <person name="Submissions S."/>
        </authorList>
    </citation>
    <scope>NUCLEOTIDE SEQUENCE [LARGE SCALE GENOMIC DNA]</scope>
    <source>
        <strain evidence="4">K3S</strain>
    </source>
</reference>
<gene>
    <name evidence="3" type="ORF">SAMN06295933_3268</name>
</gene>
<proteinExistence type="predicted"/>
<dbReference type="AlphaFoldDB" id="A0A1X7ERF0"/>
<evidence type="ECO:0000256" key="1">
    <source>
        <dbReference type="ARBA" id="ARBA00022723"/>
    </source>
</evidence>
<dbReference type="PROSITE" id="PS50846">
    <property type="entry name" value="HMA_2"/>
    <property type="match status" value="1"/>
</dbReference>
<dbReference type="PROSITE" id="PS01047">
    <property type="entry name" value="HMA_1"/>
    <property type="match status" value="1"/>
</dbReference>
<evidence type="ECO:0000259" key="2">
    <source>
        <dbReference type="PROSITE" id="PS50846"/>
    </source>
</evidence>
<dbReference type="GO" id="GO:0005507">
    <property type="term" value="F:copper ion binding"/>
    <property type="evidence" value="ECO:0007669"/>
    <property type="project" value="InterPro"/>
</dbReference>
<name>A0A1X7ERF0_9BACT</name>
<dbReference type="OrthoDB" id="9801832at2"/>
<dbReference type="GO" id="GO:0006825">
    <property type="term" value="P:copper ion transport"/>
    <property type="evidence" value="ECO:0007669"/>
    <property type="project" value="InterPro"/>
</dbReference>
<dbReference type="PRINTS" id="PR00944">
    <property type="entry name" value="CUEXPORT"/>
</dbReference>
<dbReference type="InterPro" id="IPR006121">
    <property type="entry name" value="HMA_dom"/>
</dbReference>
<dbReference type="InterPro" id="IPR000428">
    <property type="entry name" value="Cu-bd"/>
</dbReference>
<dbReference type="InterPro" id="IPR017969">
    <property type="entry name" value="Heavy-metal-associated_CS"/>
</dbReference>
<dbReference type="Gene3D" id="3.30.70.100">
    <property type="match status" value="1"/>
</dbReference>
<evidence type="ECO:0000313" key="4">
    <source>
        <dbReference type="Proteomes" id="UP000192906"/>
    </source>
</evidence>
<feature type="domain" description="HMA" evidence="2">
    <location>
        <begin position="1"/>
        <end position="65"/>
    </location>
</feature>
<protein>
    <submittedName>
        <fullName evidence="3">Copper chaperone</fullName>
    </submittedName>
</protein>
<keyword evidence="1" id="KW-0479">Metal-binding</keyword>
<evidence type="ECO:0000313" key="3">
    <source>
        <dbReference type="EMBL" id="SMF38795.1"/>
    </source>
</evidence>
<sequence>MKTVEVKGMSCPHCVASVTKALNGIEGLKNVSVSLEKAEASYEETTPVDEAKIKEVISKIGFEPGAVK</sequence>
<accession>A0A1X7ERF0</accession>
<dbReference type="EMBL" id="FWZU01000006">
    <property type="protein sequence ID" value="SMF38795.1"/>
    <property type="molecule type" value="Genomic_DNA"/>
</dbReference>
<dbReference type="SUPFAM" id="SSF55008">
    <property type="entry name" value="HMA, heavy metal-associated domain"/>
    <property type="match status" value="1"/>
</dbReference>
<dbReference type="Pfam" id="PF00403">
    <property type="entry name" value="HMA"/>
    <property type="match status" value="1"/>
</dbReference>
<dbReference type="RefSeq" id="WP_085104171.1">
    <property type="nucleotide sequence ID" value="NZ_FWZU01000006.1"/>
</dbReference>
<dbReference type="InterPro" id="IPR036163">
    <property type="entry name" value="HMA_dom_sf"/>
</dbReference>
<keyword evidence="4" id="KW-1185">Reference proteome</keyword>